<dbReference type="PANTHER" id="PTHR30445">
    <property type="entry name" value="K(+)_H(+) ANTIPORTER SUBUNIT KHTT"/>
    <property type="match status" value="1"/>
</dbReference>
<dbReference type="InterPro" id="IPR036721">
    <property type="entry name" value="RCK_C_sf"/>
</dbReference>
<dbReference type="InterPro" id="IPR026278">
    <property type="entry name" value="KhtT"/>
</dbReference>
<reference evidence="2 3" key="1">
    <citation type="submission" date="2015-09" db="EMBL/GenBank/DDBJ databases">
        <title>Draft genome sequence of Thermus scotoductus strain K1 isolated from a geothermal spring in Nagorno-Karabakh, Armenia.</title>
        <authorList>
            <person name="Saghatelyan A."/>
            <person name="Poghosyan L."/>
            <person name="Panosyan H."/>
            <person name="Birkeland N.-K."/>
        </authorList>
    </citation>
    <scope>NUCLEOTIDE SEQUENCE [LARGE SCALE GENOMIC DNA]</scope>
    <source>
        <strain evidence="2 3">K1</strain>
    </source>
</reference>
<dbReference type="InterPro" id="IPR050144">
    <property type="entry name" value="AAE_transporter"/>
</dbReference>
<dbReference type="SUPFAM" id="SSF116726">
    <property type="entry name" value="TrkA C-terminal domain-like"/>
    <property type="match status" value="1"/>
</dbReference>
<dbReference type="Proteomes" id="UP000053099">
    <property type="component" value="Unassembled WGS sequence"/>
</dbReference>
<evidence type="ECO:0000259" key="1">
    <source>
        <dbReference type="PROSITE" id="PS51202"/>
    </source>
</evidence>
<dbReference type="Pfam" id="PF02080">
    <property type="entry name" value="TrkA_C"/>
    <property type="match status" value="1"/>
</dbReference>
<dbReference type="GO" id="GO:0008324">
    <property type="term" value="F:monoatomic cation transmembrane transporter activity"/>
    <property type="evidence" value="ECO:0007669"/>
    <property type="project" value="InterPro"/>
</dbReference>
<sequence length="158" mass="16864">MRVEEAILPGVGRKYTITVQSGDRIVIVIHHSGKRELQYFEAGGEGDEPAMALDLTDEEARELGAILAGVLFHPEAVGDTQSKLGQKVIEWIKVLPGSKLAGRRVGDLHLPPGAHLLAVDRPGAPLIPNPSPDTLLETGDTLVVAGSREAVEALKRTL</sequence>
<dbReference type="PROSITE" id="PS51202">
    <property type="entry name" value="RCK_C"/>
    <property type="match status" value="1"/>
</dbReference>
<dbReference type="InterPro" id="IPR006037">
    <property type="entry name" value="RCK_C"/>
</dbReference>
<evidence type="ECO:0000313" key="3">
    <source>
        <dbReference type="Proteomes" id="UP000053099"/>
    </source>
</evidence>
<dbReference type="Pfam" id="PF25991">
    <property type="entry name" value="KhtT_N"/>
    <property type="match status" value="1"/>
</dbReference>
<dbReference type="GO" id="GO:0006813">
    <property type="term" value="P:potassium ion transport"/>
    <property type="evidence" value="ECO:0007669"/>
    <property type="project" value="InterPro"/>
</dbReference>
<accession>A0A0N1KQ46</accession>
<dbReference type="PATRIC" id="fig|37636.3.peg.1185"/>
<dbReference type="EMBL" id="LJJR01000033">
    <property type="protein sequence ID" value="KPD27096.1"/>
    <property type="molecule type" value="Genomic_DNA"/>
</dbReference>
<organism evidence="2 3">
    <name type="scientific">Thermus scotoductus</name>
    <dbReference type="NCBI Taxonomy" id="37636"/>
    <lineage>
        <taxon>Bacteria</taxon>
        <taxon>Thermotogati</taxon>
        <taxon>Deinococcota</taxon>
        <taxon>Deinococci</taxon>
        <taxon>Thermales</taxon>
        <taxon>Thermaceae</taxon>
        <taxon>Thermus</taxon>
    </lineage>
</organism>
<gene>
    <name evidence="2" type="ORF">AN926_09650</name>
</gene>
<name>A0A0N1KQ46_THESC</name>
<dbReference type="Gene3D" id="3.30.70.1450">
    <property type="entry name" value="Regulator of K+ conductance, C-terminal domain"/>
    <property type="match status" value="1"/>
</dbReference>
<protein>
    <submittedName>
        <fullName evidence="2">Potassium transporter TrkA</fullName>
    </submittedName>
</protein>
<dbReference type="AlphaFoldDB" id="A0A0N1KQ46"/>
<proteinExistence type="predicted"/>
<dbReference type="InterPro" id="IPR058776">
    <property type="entry name" value="KhtT-like_N"/>
</dbReference>
<dbReference type="PIRSF" id="PIRSF005028">
    <property type="entry name" value="KhtT"/>
    <property type="match status" value="1"/>
</dbReference>
<dbReference type="PANTHER" id="PTHR30445:SF8">
    <property type="entry name" value="K(+)_H(+) ANTIPORTER SUBUNIT KHTT"/>
    <property type="match status" value="1"/>
</dbReference>
<feature type="domain" description="RCK C-terminal" evidence="1">
    <location>
        <begin position="75"/>
        <end position="158"/>
    </location>
</feature>
<comment type="caution">
    <text evidence="2">The sequence shown here is derived from an EMBL/GenBank/DDBJ whole genome shotgun (WGS) entry which is preliminary data.</text>
</comment>
<evidence type="ECO:0000313" key="2">
    <source>
        <dbReference type="EMBL" id="KPD27096.1"/>
    </source>
</evidence>